<name>A0ABP9VG14_9DEIO</name>
<accession>A0ABP9VG14</accession>
<evidence type="ECO:0000313" key="3">
    <source>
        <dbReference type="Proteomes" id="UP001458946"/>
    </source>
</evidence>
<evidence type="ECO:0000256" key="1">
    <source>
        <dbReference type="SAM" id="MobiDB-lite"/>
    </source>
</evidence>
<dbReference type="InterPro" id="IPR039366">
    <property type="entry name" value="Pilotin"/>
</dbReference>
<sequence>MRVKRMSLSDSNLMTRLDSPAAPRQHRTMKYFTVLSTALVLFGTAFQGASAQTRIGNVTLTKPVQQPAPFRPAPAPAASAASNNSMTAAQVPAGFYEIRGRVSAAQGNVTLPAGSTISVSVNDLTRPAQVVQIGFKTTRLSTPYQVFFNPSRINPAHRYAVQVTVTDASGKVLYRSDASALMPQSKSSTVNVTVR</sequence>
<proteinExistence type="predicted"/>
<dbReference type="Pfam" id="PF09619">
    <property type="entry name" value="YscW"/>
    <property type="match status" value="1"/>
</dbReference>
<organism evidence="2 3">
    <name type="scientific">Deinococcus xinjiangensis</name>
    <dbReference type="NCBI Taxonomy" id="457454"/>
    <lineage>
        <taxon>Bacteria</taxon>
        <taxon>Thermotogati</taxon>
        <taxon>Deinococcota</taxon>
        <taxon>Deinococci</taxon>
        <taxon>Deinococcales</taxon>
        <taxon>Deinococcaceae</taxon>
        <taxon>Deinococcus</taxon>
    </lineage>
</organism>
<evidence type="ECO:0008006" key="4">
    <source>
        <dbReference type="Google" id="ProtNLM"/>
    </source>
</evidence>
<comment type="caution">
    <text evidence="2">The sequence shown here is derived from an EMBL/GenBank/DDBJ whole genome shotgun (WGS) entry which is preliminary data.</text>
</comment>
<dbReference type="Proteomes" id="UP001458946">
    <property type="component" value="Unassembled WGS sequence"/>
</dbReference>
<keyword evidence="3" id="KW-1185">Reference proteome</keyword>
<reference evidence="2 3" key="1">
    <citation type="submission" date="2024-02" db="EMBL/GenBank/DDBJ databases">
        <title>Deinococcus xinjiangensis NBRC 107630.</title>
        <authorList>
            <person name="Ichikawa N."/>
            <person name="Katano-Makiyama Y."/>
            <person name="Hidaka K."/>
        </authorList>
    </citation>
    <scope>NUCLEOTIDE SEQUENCE [LARGE SCALE GENOMIC DNA]</scope>
    <source>
        <strain evidence="2 3">NBRC 107630</strain>
    </source>
</reference>
<feature type="region of interest" description="Disordered" evidence="1">
    <location>
        <begin position="1"/>
        <end position="22"/>
    </location>
</feature>
<gene>
    <name evidence="2" type="ORF">Dxin01_03456</name>
</gene>
<protein>
    <recommendedName>
        <fullName evidence="4">Lipoprotein</fullName>
    </recommendedName>
</protein>
<evidence type="ECO:0000313" key="2">
    <source>
        <dbReference type="EMBL" id="GAA5503696.1"/>
    </source>
</evidence>
<dbReference type="EMBL" id="BAABRN010000061">
    <property type="protein sequence ID" value="GAA5503696.1"/>
    <property type="molecule type" value="Genomic_DNA"/>
</dbReference>